<evidence type="ECO:0000313" key="3">
    <source>
        <dbReference type="Proteomes" id="UP000289557"/>
    </source>
</evidence>
<feature type="transmembrane region" description="Helical" evidence="1">
    <location>
        <begin position="37"/>
        <end position="58"/>
    </location>
</feature>
<organism evidence="2 3">
    <name type="scientific">Mycoplasmoides pneumoniae</name>
    <name type="common">Mycoplasma pneumoniae</name>
    <dbReference type="NCBI Taxonomy" id="2104"/>
    <lineage>
        <taxon>Bacteria</taxon>
        <taxon>Bacillati</taxon>
        <taxon>Mycoplasmatota</taxon>
        <taxon>Mycoplasmoidales</taxon>
        <taxon>Mycoplasmoidaceae</taxon>
        <taxon>Mycoplasmoides</taxon>
    </lineage>
</organism>
<dbReference type="GeneID" id="66608858"/>
<evidence type="ECO:0000256" key="1">
    <source>
        <dbReference type="SAM" id="Phobius"/>
    </source>
</evidence>
<accession>A0AAN4XHA6</accession>
<evidence type="ECO:0000313" key="2">
    <source>
        <dbReference type="EMBL" id="VEU56995.1"/>
    </source>
</evidence>
<feature type="transmembrane region" description="Helical" evidence="1">
    <location>
        <begin position="137"/>
        <end position="163"/>
    </location>
</feature>
<feature type="transmembrane region" description="Helical" evidence="1">
    <location>
        <begin position="92"/>
        <end position="117"/>
    </location>
</feature>
<dbReference type="RefSeq" id="WP_010874825.1">
    <property type="nucleotide sequence ID" value="NZ_AP017318.1"/>
</dbReference>
<dbReference type="Proteomes" id="UP000289557">
    <property type="component" value="Chromosome"/>
</dbReference>
<protein>
    <submittedName>
        <fullName evidence="2">Uncharacterized protein</fullName>
    </submittedName>
</protein>
<keyword evidence="1" id="KW-0812">Transmembrane</keyword>
<dbReference type="SMR" id="A0AAN4XHA6"/>
<name>A0AAN4XHA6_MYCPM</name>
<reference evidence="2 3" key="1">
    <citation type="submission" date="2019-01" db="EMBL/GenBank/DDBJ databases">
        <authorList>
            <consortium name="Pathogen Informatics"/>
        </authorList>
    </citation>
    <scope>NUCLEOTIDE SEQUENCE [LARGE SCALE GENOMIC DNA]</scope>
    <source>
        <strain evidence="2 3">NCTC10119</strain>
    </source>
</reference>
<keyword evidence="1" id="KW-0472">Membrane</keyword>
<keyword evidence="1" id="KW-1133">Transmembrane helix</keyword>
<feature type="transmembrane region" description="Helical" evidence="1">
    <location>
        <begin position="202"/>
        <end position="226"/>
    </location>
</feature>
<dbReference type="AlphaFoldDB" id="A0AAN4XHA6"/>
<sequence length="243" mass="28278">MSKINDKLTEINTVEYEVASKHSQYLFYSRFGLLDTAAYFLFLLSFFVTAVMFLVGIFHTEQFTLNDQNQGISGFYLFWNVKKPADIFNANFVYSISSFGIAILALGLFSLFLMIFLGYRWAISLFIKSQITKWERVIFSTGFYFSVVAYCFWIALMLLFLVLSDQHFFPRTTTQLKSNPNLSLFFRISHKDNVFSSRLNQLGAFATALCITLVVYELPFLGLFAFNWNKQRAKAIFCRKRKQ</sequence>
<gene>
    <name evidence="2" type="ORF">NCTC10119_00251</name>
</gene>
<dbReference type="EMBL" id="LR214945">
    <property type="protein sequence ID" value="VEU56995.1"/>
    <property type="molecule type" value="Genomic_DNA"/>
</dbReference>
<proteinExistence type="predicted"/>